<dbReference type="InterPro" id="IPR021740">
    <property type="entry name" value="Velvet"/>
</dbReference>
<gene>
    <name evidence="9" type="ORF">BKA67DRAFT_653227</name>
</gene>
<evidence type="ECO:0000259" key="8">
    <source>
        <dbReference type="PROSITE" id="PS51821"/>
    </source>
</evidence>
<proteinExistence type="inferred from homology"/>
<comment type="similarity">
    <text evidence="6">Belongs to the velvet family. VelB subfamily.</text>
</comment>
<dbReference type="InterPro" id="IPR038491">
    <property type="entry name" value="Velvet_dom_sf"/>
</dbReference>
<dbReference type="AlphaFoldDB" id="A0A9P8UX74"/>
<keyword evidence="5" id="KW-0539">Nucleus</keyword>
<feature type="compositionally biased region" description="Basic and acidic residues" evidence="7">
    <location>
        <begin position="430"/>
        <end position="442"/>
    </location>
</feature>
<keyword evidence="4" id="KW-0804">Transcription</keyword>
<feature type="region of interest" description="Disordered" evidence="7">
    <location>
        <begin position="368"/>
        <end position="387"/>
    </location>
</feature>
<evidence type="ECO:0000256" key="4">
    <source>
        <dbReference type="ARBA" id="ARBA00023163"/>
    </source>
</evidence>
<dbReference type="PANTHER" id="PTHR33572">
    <property type="entry name" value="SPORE DEVELOPMENT REGULATOR VOSA"/>
    <property type="match status" value="1"/>
</dbReference>
<dbReference type="Pfam" id="PF11754">
    <property type="entry name" value="Velvet"/>
    <property type="match status" value="1"/>
</dbReference>
<dbReference type="InterPro" id="IPR037525">
    <property type="entry name" value="Velvet_dom"/>
</dbReference>
<evidence type="ECO:0000313" key="10">
    <source>
        <dbReference type="Proteomes" id="UP000758603"/>
    </source>
</evidence>
<feature type="region of interest" description="Disordered" evidence="7">
    <location>
        <begin position="430"/>
        <end position="450"/>
    </location>
</feature>
<evidence type="ECO:0000256" key="3">
    <source>
        <dbReference type="ARBA" id="ARBA00023015"/>
    </source>
</evidence>
<sequence length="450" mass="49819">MNQYPTSGVHQPHSQQHPLPPEAGGLSTAHYRGVPPPQEQSTHHLPTALSHQTYYPNIRTPAMPPHGTAGSLPAMRDHAPDLGQRETGNGAPTLKSDPDSDRPPQHPSPPSISRSDETRTYKLVCEQQPQRARMCGFGDKDRRPITPPPCIRLVVMNIKTGQEVGMNEIEHQMYILHVDLWNAEGTKEVNLVKHSQNSPSISSTTCASFREIENGVGQFPQQFPVHMPPTQQAGPYAGHPPPHGISYQPQVAGYAQPGQYGGYNNQPADYNNYDFRPQVPNNMPHLPTQHNYAGRYPQDMTNQRNNSLAASQQPNGMYTRNLIGSLVSSAARLEDPDNKIGIWFVLQDLSVRTEGWFRLRFSFVPVGLPNTNGDPQTSDPQQPNRGPVPVLALCFSDPFQVYSAKKFPGVCESTPLSKCFAHQGIKIPIRKEGQDGKGKSKDDDDFDNDQ</sequence>
<feature type="compositionally biased region" description="Polar residues" evidence="7">
    <location>
        <begin position="39"/>
        <end position="55"/>
    </location>
</feature>
<dbReference type="Proteomes" id="UP000758603">
    <property type="component" value="Unassembled WGS sequence"/>
</dbReference>
<evidence type="ECO:0000256" key="2">
    <source>
        <dbReference type="ARBA" id="ARBA00022969"/>
    </source>
</evidence>
<evidence type="ECO:0000256" key="1">
    <source>
        <dbReference type="ARBA" id="ARBA00004123"/>
    </source>
</evidence>
<name>A0A9P8UX74_9PEZI</name>
<dbReference type="EMBL" id="JAGPXC010000001">
    <property type="protein sequence ID" value="KAH6660025.1"/>
    <property type="molecule type" value="Genomic_DNA"/>
</dbReference>
<keyword evidence="10" id="KW-1185">Reference proteome</keyword>
<comment type="caution">
    <text evidence="9">The sequence shown here is derived from an EMBL/GenBank/DDBJ whole genome shotgun (WGS) entry which is preliminary data.</text>
</comment>
<feature type="region of interest" description="Disordered" evidence="7">
    <location>
        <begin position="1"/>
        <end position="120"/>
    </location>
</feature>
<reference evidence="9" key="1">
    <citation type="journal article" date="2021" name="Nat. Commun.">
        <title>Genetic determinants of endophytism in the Arabidopsis root mycobiome.</title>
        <authorList>
            <person name="Mesny F."/>
            <person name="Miyauchi S."/>
            <person name="Thiergart T."/>
            <person name="Pickel B."/>
            <person name="Atanasova L."/>
            <person name="Karlsson M."/>
            <person name="Huettel B."/>
            <person name="Barry K.W."/>
            <person name="Haridas S."/>
            <person name="Chen C."/>
            <person name="Bauer D."/>
            <person name="Andreopoulos W."/>
            <person name="Pangilinan J."/>
            <person name="LaButti K."/>
            <person name="Riley R."/>
            <person name="Lipzen A."/>
            <person name="Clum A."/>
            <person name="Drula E."/>
            <person name="Henrissat B."/>
            <person name="Kohler A."/>
            <person name="Grigoriev I.V."/>
            <person name="Martin F.M."/>
            <person name="Hacquard S."/>
        </authorList>
    </citation>
    <scope>NUCLEOTIDE SEQUENCE</scope>
    <source>
        <strain evidence="9">MPI-SDFR-AT-0073</strain>
    </source>
</reference>
<organism evidence="9 10">
    <name type="scientific">Truncatella angustata</name>
    <dbReference type="NCBI Taxonomy" id="152316"/>
    <lineage>
        <taxon>Eukaryota</taxon>
        <taxon>Fungi</taxon>
        <taxon>Dikarya</taxon>
        <taxon>Ascomycota</taxon>
        <taxon>Pezizomycotina</taxon>
        <taxon>Sordariomycetes</taxon>
        <taxon>Xylariomycetidae</taxon>
        <taxon>Amphisphaeriales</taxon>
        <taxon>Sporocadaceae</taxon>
        <taxon>Truncatella</taxon>
    </lineage>
</organism>
<dbReference type="GO" id="GO:0005634">
    <property type="term" value="C:nucleus"/>
    <property type="evidence" value="ECO:0007669"/>
    <property type="project" value="UniProtKB-SubCell"/>
</dbReference>
<evidence type="ECO:0000256" key="7">
    <source>
        <dbReference type="SAM" id="MobiDB-lite"/>
    </source>
</evidence>
<feature type="domain" description="Velvet" evidence="8">
    <location>
        <begin position="115"/>
        <end position="430"/>
    </location>
</feature>
<dbReference type="PROSITE" id="PS51821">
    <property type="entry name" value="VELVET"/>
    <property type="match status" value="1"/>
</dbReference>
<dbReference type="OrthoDB" id="1746739at2759"/>
<feature type="compositionally biased region" description="Basic and acidic residues" evidence="7">
    <location>
        <begin position="75"/>
        <end position="84"/>
    </location>
</feature>
<protein>
    <submittedName>
        <fullName evidence="9">Velvet factor-domain-containing protein</fullName>
    </submittedName>
</protein>
<evidence type="ECO:0000313" key="9">
    <source>
        <dbReference type="EMBL" id="KAH6660025.1"/>
    </source>
</evidence>
<dbReference type="GO" id="GO:0030435">
    <property type="term" value="P:sporulation resulting in formation of a cellular spore"/>
    <property type="evidence" value="ECO:0007669"/>
    <property type="project" value="UniProtKB-KW"/>
</dbReference>
<keyword evidence="2" id="KW-0749">Sporulation</keyword>
<dbReference type="GeneID" id="70135218"/>
<accession>A0A9P8UX74</accession>
<evidence type="ECO:0000256" key="5">
    <source>
        <dbReference type="ARBA" id="ARBA00023242"/>
    </source>
</evidence>
<dbReference type="RefSeq" id="XP_045964156.1">
    <property type="nucleotide sequence ID" value="XM_046106327.1"/>
</dbReference>
<dbReference type="Gene3D" id="2.60.40.3960">
    <property type="entry name" value="Velvet domain"/>
    <property type="match status" value="2"/>
</dbReference>
<dbReference type="PANTHER" id="PTHR33572:SF3">
    <property type="entry name" value="VELVET COMPLEX SUBUNIT B"/>
    <property type="match status" value="1"/>
</dbReference>
<keyword evidence="3" id="KW-0805">Transcription regulation</keyword>
<evidence type="ECO:0000256" key="6">
    <source>
        <dbReference type="ARBA" id="ARBA00038045"/>
    </source>
</evidence>
<feature type="compositionally biased region" description="Polar residues" evidence="7">
    <location>
        <begin position="369"/>
        <end position="384"/>
    </location>
</feature>
<comment type="subcellular location">
    <subcellularLocation>
        <location evidence="1">Nucleus</location>
    </subcellularLocation>
</comment>